<reference evidence="1" key="1">
    <citation type="submission" date="2023-03" db="EMBL/GenBank/DDBJ databases">
        <title>Massive genome expansion in bonnet fungi (Mycena s.s.) driven by repeated elements and novel gene families across ecological guilds.</title>
        <authorList>
            <consortium name="Lawrence Berkeley National Laboratory"/>
            <person name="Harder C.B."/>
            <person name="Miyauchi S."/>
            <person name="Viragh M."/>
            <person name="Kuo A."/>
            <person name="Thoen E."/>
            <person name="Andreopoulos B."/>
            <person name="Lu D."/>
            <person name="Skrede I."/>
            <person name="Drula E."/>
            <person name="Henrissat B."/>
            <person name="Morin E."/>
            <person name="Kohler A."/>
            <person name="Barry K."/>
            <person name="LaButti K."/>
            <person name="Morin E."/>
            <person name="Salamov A."/>
            <person name="Lipzen A."/>
            <person name="Mereny Z."/>
            <person name="Hegedus B."/>
            <person name="Baldrian P."/>
            <person name="Stursova M."/>
            <person name="Weitz H."/>
            <person name="Taylor A."/>
            <person name="Grigoriev I.V."/>
            <person name="Nagy L.G."/>
            <person name="Martin F."/>
            <person name="Kauserud H."/>
        </authorList>
    </citation>
    <scope>NUCLEOTIDE SEQUENCE</scope>
    <source>
        <strain evidence="1">CBHHK200</strain>
    </source>
</reference>
<accession>A0AAD6SQI6</accession>
<comment type="caution">
    <text evidence="1">The sequence shown here is derived from an EMBL/GenBank/DDBJ whole genome shotgun (WGS) entry which is preliminary data.</text>
</comment>
<evidence type="ECO:0000313" key="2">
    <source>
        <dbReference type="Proteomes" id="UP001218188"/>
    </source>
</evidence>
<gene>
    <name evidence="1" type="ORF">C8F04DRAFT_1185586</name>
</gene>
<protein>
    <submittedName>
        <fullName evidence="1">Uncharacterized protein</fullName>
    </submittedName>
</protein>
<dbReference type="Proteomes" id="UP001218188">
    <property type="component" value="Unassembled WGS sequence"/>
</dbReference>
<keyword evidence="2" id="KW-1185">Reference proteome</keyword>
<dbReference type="EMBL" id="JARJCM010000078">
    <property type="protein sequence ID" value="KAJ7031889.1"/>
    <property type="molecule type" value="Genomic_DNA"/>
</dbReference>
<proteinExistence type="predicted"/>
<evidence type="ECO:0000313" key="1">
    <source>
        <dbReference type="EMBL" id="KAJ7031889.1"/>
    </source>
</evidence>
<organism evidence="1 2">
    <name type="scientific">Mycena alexandri</name>
    <dbReference type="NCBI Taxonomy" id="1745969"/>
    <lineage>
        <taxon>Eukaryota</taxon>
        <taxon>Fungi</taxon>
        <taxon>Dikarya</taxon>
        <taxon>Basidiomycota</taxon>
        <taxon>Agaricomycotina</taxon>
        <taxon>Agaricomycetes</taxon>
        <taxon>Agaricomycetidae</taxon>
        <taxon>Agaricales</taxon>
        <taxon>Marasmiineae</taxon>
        <taxon>Mycenaceae</taxon>
        <taxon>Mycena</taxon>
    </lineage>
</organism>
<dbReference type="AlphaFoldDB" id="A0AAD6SQI6"/>
<sequence length="380" mass="42127">MPVPFIPPHLNLEDCGSMLAGRRIRGCGVCGRGGCDKKEAEVARTFGSGLTEEGRERVVAVDNTTRNRTHVAIVRPFDFVKLHHNHLLRIGKNLVDHTEEITVWIRCLPVPARDGETYQEKNRGMLPRVPESCVCKEQELRRGFSSLSKFSGQTDRRTDTHTYGVQIRVSNAMPSAQRANAKSNGQVAYQGHQATWTFSADVGMNVNGALFRGLEVKRWQRIIRTVDDEKKADDTAGGRAADVGPGLAGCGRKSMGLSAYCRMWILLACFAAFEKAGSLRNRPFPRFSDIHPDKRTPSKGDFPLFWSHLVFDVLSGVPSASWTSHGGPQRRFNGFASVEPRQGAVIVFRDSDDTGCACPPTFSHLFPVLDKWHPPSQVQV</sequence>
<name>A0AAD6SQI6_9AGAR</name>